<dbReference type="EnsemblMetazoa" id="Aqu2.1.11976_001">
    <property type="protein sequence ID" value="Aqu2.1.11976_001"/>
    <property type="gene ID" value="Aqu2.1.11976"/>
</dbReference>
<proteinExistence type="predicted"/>
<reference evidence="1" key="1">
    <citation type="submission" date="2017-05" db="UniProtKB">
        <authorList>
            <consortium name="EnsemblMetazoa"/>
        </authorList>
    </citation>
    <scope>IDENTIFICATION</scope>
</reference>
<name>A0A1X7TBP9_AMPQE</name>
<protein>
    <submittedName>
        <fullName evidence="1">Uncharacterized protein</fullName>
    </submittedName>
</protein>
<organism evidence="1">
    <name type="scientific">Amphimedon queenslandica</name>
    <name type="common">Sponge</name>
    <dbReference type="NCBI Taxonomy" id="400682"/>
    <lineage>
        <taxon>Eukaryota</taxon>
        <taxon>Metazoa</taxon>
        <taxon>Porifera</taxon>
        <taxon>Demospongiae</taxon>
        <taxon>Heteroscleromorpha</taxon>
        <taxon>Haplosclerida</taxon>
        <taxon>Niphatidae</taxon>
        <taxon>Amphimedon</taxon>
    </lineage>
</organism>
<accession>A0A1X7TBP9</accession>
<sequence length="126" mass="14250">LFNFTEQRSVVLQPATAIDQRFERVAFSMPRDNIVELQEVFQWRLSVNDSRVRLDPLKTTQIVRLNNQDVFTIGFRELQFTLREGEAAPLTIKQIGNETGGLAVGGFPEVHLQPVLLRQVSGTAVN</sequence>
<evidence type="ECO:0000313" key="1">
    <source>
        <dbReference type="EnsemblMetazoa" id="Aqu2.1.11976_001"/>
    </source>
</evidence>
<dbReference type="InParanoid" id="A0A1X7TBP9"/>
<dbReference type="AlphaFoldDB" id="A0A1X7TBP9"/>